<dbReference type="InterPro" id="IPR036864">
    <property type="entry name" value="Zn2-C6_fun-type_DNA-bd_sf"/>
</dbReference>
<dbReference type="InterPro" id="IPR050987">
    <property type="entry name" value="AtrR-like"/>
</dbReference>
<keyword evidence="3" id="KW-0805">Transcription regulation</keyword>
<evidence type="ECO:0000256" key="1">
    <source>
        <dbReference type="ARBA" id="ARBA00004123"/>
    </source>
</evidence>
<dbReference type="Pfam" id="PF04082">
    <property type="entry name" value="Fungal_trans"/>
    <property type="match status" value="1"/>
</dbReference>
<protein>
    <recommendedName>
        <fullName evidence="8">Zn(2)-C6 fungal-type domain-containing protein</fullName>
    </recommendedName>
</protein>
<reference evidence="9 10" key="1">
    <citation type="submission" date="2024-07" db="EMBL/GenBank/DDBJ databases">
        <title>Section-level genome sequencing and comparative genomics of Aspergillus sections Usti and Cavernicolus.</title>
        <authorList>
            <consortium name="Lawrence Berkeley National Laboratory"/>
            <person name="Nybo J.L."/>
            <person name="Vesth T.C."/>
            <person name="Theobald S."/>
            <person name="Frisvad J.C."/>
            <person name="Larsen T.O."/>
            <person name="Kjaerboelling I."/>
            <person name="Rothschild-Mancinelli K."/>
            <person name="Lyhne E.K."/>
            <person name="Kogle M.E."/>
            <person name="Barry K."/>
            <person name="Clum A."/>
            <person name="Na H."/>
            <person name="Ledsgaard L."/>
            <person name="Lin J."/>
            <person name="Lipzen A."/>
            <person name="Kuo A."/>
            <person name="Riley R."/>
            <person name="Mondo S."/>
            <person name="Labutti K."/>
            <person name="Haridas S."/>
            <person name="Pangalinan J."/>
            <person name="Salamov A.A."/>
            <person name="Simmons B.A."/>
            <person name="Magnuson J.K."/>
            <person name="Chen J."/>
            <person name="Drula E."/>
            <person name="Henrissat B."/>
            <person name="Wiebenga A."/>
            <person name="Lubbers R.J."/>
            <person name="Gomes A.C."/>
            <person name="Macurrencykelacurrency M.R."/>
            <person name="Stajich J."/>
            <person name="Grigoriev I.V."/>
            <person name="Mortensen U.H."/>
            <person name="De Vries R.P."/>
            <person name="Baker S.E."/>
            <person name="Andersen M.R."/>
        </authorList>
    </citation>
    <scope>NUCLEOTIDE SEQUENCE [LARGE SCALE GENOMIC DNA]</scope>
    <source>
        <strain evidence="9 10">CBS 449.75</strain>
    </source>
</reference>
<dbReference type="CDD" id="cd12148">
    <property type="entry name" value="fungal_TF_MHR"/>
    <property type="match status" value="1"/>
</dbReference>
<evidence type="ECO:0000256" key="7">
    <source>
        <dbReference type="SAM" id="MobiDB-lite"/>
    </source>
</evidence>
<name>A0ABR4LKU7_9EURO</name>
<dbReference type="Pfam" id="PF00172">
    <property type="entry name" value="Zn_clus"/>
    <property type="match status" value="1"/>
</dbReference>
<evidence type="ECO:0000313" key="9">
    <source>
        <dbReference type="EMBL" id="KAL2865091.1"/>
    </source>
</evidence>
<gene>
    <name evidence="9" type="ORF">BJX67DRAFT_359229</name>
</gene>
<feature type="domain" description="Zn(2)-C6 fungal-type" evidence="8">
    <location>
        <begin position="9"/>
        <end position="44"/>
    </location>
</feature>
<dbReference type="PANTHER" id="PTHR46910:SF37">
    <property type="entry name" value="ZN(II)2CYS6 TRANSCRIPTION FACTOR (EUROFUNG)"/>
    <property type="match status" value="1"/>
</dbReference>
<evidence type="ECO:0000259" key="8">
    <source>
        <dbReference type="PROSITE" id="PS50048"/>
    </source>
</evidence>
<dbReference type="PANTHER" id="PTHR46910">
    <property type="entry name" value="TRANSCRIPTION FACTOR PDR1"/>
    <property type="match status" value="1"/>
</dbReference>
<organism evidence="9 10">
    <name type="scientific">Aspergillus lucknowensis</name>
    <dbReference type="NCBI Taxonomy" id="176173"/>
    <lineage>
        <taxon>Eukaryota</taxon>
        <taxon>Fungi</taxon>
        <taxon>Dikarya</taxon>
        <taxon>Ascomycota</taxon>
        <taxon>Pezizomycotina</taxon>
        <taxon>Eurotiomycetes</taxon>
        <taxon>Eurotiomycetidae</taxon>
        <taxon>Eurotiales</taxon>
        <taxon>Aspergillaceae</taxon>
        <taxon>Aspergillus</taxon>
        <taxon>Aspergillus subgen. Nidulantes</taxon>
    </lineage>
</organism>
<keyword evidence="4" id="KW-0238">DNA-binding</keyword>
<dbReference type="InterPro" id="IPR001138">
    <property type="entry name" value="Zn2Cys6_DnaBD"/>
</dbReference>
<evidence type="ECO:0000256" key="5">
    <source>
        <dbReference type="ARBA" id="ARBA00023163"/>
    </source>
</evidence>
<comment type="caution">
    <text evidence="9">The sequence shown here is derived from an EMBL/GenBank/DDBJ whole genome shotgun (WGS) entry which is preliminary data.</text>
</comment>
<evidence type="ECO:0000256" key="6">
    <source>
        <dbReference type="ARBA" id="ARBA00023242"/>
    </source>
</evidence>
<dbReference type="SUPFAM" id="SSF57701">
    <property type="entry name" value="Zn2/Cys6 DNA-binding domain"/>
    <property type="match status" value="1"/>
</dbReference>
<dbReference type="SMART" id="SM00066">
    <property type="entry name" value="GAL4"/>
    <property type="match status" value="1"/>
</dbReference>
<accession>A0ABR4LKU7</accession>
<evidence type="ECO:0000256" key="2">
    <source>
        <dbReference type="ARBA" id="ARBA00022723"/>
    </source>
</evidence>
<feature type="compositionally biased region" description="Polar residues" evidence="7">
    <location>
        <begin position="57"/>
        <end position="68"/>
    </location>
</feature>
<proteinExistence type="predicted"/>
<dbReference type="Gene3D" id="4.10.240.10">
    <property type="entry name" value="Zn(2)-C6 fungal-type DNA-binding domain"/>
    <property type="match status" value="1"/>
</dbReference>
<dbReference type="GeneID" id="98144728"/>
<dbReference type="CDD" id="cd00067">
    <property type="entry name" value="GAL4"/>
    <property type="match status" value="1"/>
</dbReference>
<feature type="region of interest" description="Disordered" evidence="7">
    <location>
        <begin position="50"/>
        <end position="70"/>
    </location>
</feature>
<dbReference type="EMBL" id="JBFXLQ010000034">
    <property type="protein sequence ID" value="KAL2865091.1"/>
    <property type="molecule type" value="Genomic_DNA"/>
</dbReference>
<keyword evidence="6" id="KW-0539">Nucleus</keyword>
<sequence>MQSPRLNKSCDQCRSRKVRCIVPPAQPRHVACTHCIKRNETCQFSNLKRRLRAKDPSTPQKGSSNPTPSAELFIDHLMRNPSESAVLYDEFSILKAHDDRVPSSGIAFFSPKRVDSLVKRLADTRLEDLIHQIDKTIRTRLLARPEREISLYTLAKAPTQLEVDPEADSHVQRYFEVLHPIYPFLDRRAFEEKARISNVLHLLGTDYAFCGLYYAILALGCQYDGFSSFIPDNNRAWKFFQISLSRLDQILTSSESLANLQALTAMALFATSAFGHQLDRPLLAAASRMVLALRYHKSILNEDSALCHRIFWVIYHLEKRYSFQAGTSSVIADCDIGCPIQTAPESMIGGYNWLLSSVRYSRILSIAYASLFSVSASTHSDDTLLASVDHVHSVLEEWRQSIPLEFRPKEPLQRRRLIDGASKEIALRTHYYYYHIIIALERLTLHVSRDIARSENAMRALLNTAREVINLTRFIDVEPYTPVFILAILPLSALFILFDFVIHHPSDPETRGYLTLLDIVAGHFSQLDHASSGAIPSSYLSEFSHMARQYVQTVQRKPDTAHNAPLSESSGGLSATHTTTTAAVETNSMPNPAMGPSDPALMEGVDESSLDNLYFLTPDSDWTVGMHSLEEFDPREFYGSIFL</sequence>
<dbReference type="InterPro" id="IPR007219">
    <property type="entry name" value="XnlR_reg_dom"/>
</dbReference>
<keyword evidence="2" id="KW-0479">Metal-binding</keyword>
<evidence type="ECO:0000256" key="3">
    <source>
        <dbReference type="ARBA" id="ARBA00023015"/>
    </source>
</evidence>
<dbReference type="RefSeq" id="XP_070884070.1">
    <property type="nucleotide sequence ID" value="XM_071029656.1"/>
</dbReference>
<feature type="region of interest" description="Disordered" evidence="7">
    <location>
        <begin position="557"/>
        <end position="603"/>
    </location>
</feature>
<evidence type="ECO:0000313" key="10">
    <source>
        <dbReference type="Proteomes" id="UP001610432"/>
    </source>
</evidence>
<dbReference type="Proteomes" id="UP001610432">
    <property type="component" value="Unassembled WGS sequence"/>
</dbReference>
<dbReference type="PROSITE" id="PS00463">
    <property type="entry name" value="ZN2_CY6_FUNGAL_1"/>
    <property type="match status" value="1"/>
</dbReference>
<keyword evidence="5" id="KW-0804">Transcription</keyword>
<evidence type="ECO:0000256" key="4">
    <source>
        <dbReference type="ARBA" id="ARBA00023125"/>
    </source>
</evidence>
<keyword evidence="10" id="KW-1185">Reference proteome</keyword>
<dbReference type="PROSITE" id="PS50048">
    <property type="entry name" value="ZN2_CY6_FUNGAL_2"/>
    <property type="match status" value="1"/>
</dbReference>
<comment type="subcellular location">
    <subcellularLocation>
        <location evidence="1">Nucleus</location>
    </subcellularLocation>
</comment>